<dbReference type="InterPro" id="IPR029058">
    <property type="entry name" value="AB_hydrolase_fold"/>
</dbReference>
<evidence type="ECO:0000313" key="2">
    <source>
        <dbReference type="EMBL" id="SVA65229.1"/>
    </source>
</evidence>
<sequence>MDRKAFVKLAAASPALASPIYAGCSDGNPGGDANGAVIGTPSLDSQTGFTFYSPLAEEWYRGGQYFEWTSTTRNNQGRSVNVFYRTFGDRSNPALLILHGYPTSSYDFREMIPFLEEDYFVAVLDFPGFGFSDKPQDGYSYMLEDDAKLVDYFVREVVGLSQFHLLTHDRGGSVGFAFLGNYLASEEKEYEITYHFISNGGLFLPLANLFQAQISLLTVRGPDLTRERQPQPRRTEGTTQQLANADIQAFNDGAGARLYVGKYLLERAANEYRWLDNLRESPVPTALIWGLQDTVNPPRIGNHIWYNYLDKRSVESSYWFLPTAGHYPQRDEPEEMAGIVRTCLEVGIPVPEEENAFMRTLARGRTA</sequence>
<feature type="non-terminal residue" evidence="2">
    <location>
        <position position="367"/>
    </location>
</feature>
<protein>
    <recommendedName>
        <fullName evidence="1">AB hydrolase-1 domain-containing protein</fullName>
    </recommendedName>
</protein>
<dbReference type="SUPFAM" id="SSF53474">
    <property type="entry name" value="alpha/beta-Hydrolases"/>
    <property type="match status" value="1"/>
</dbReference>
<name>A0A381XKK7_9ZZZZ</name>
<organism evidence="2">
    <name type="scientific">marine metagenome</name>
    <dbReference type="NCBI Taxonomy" id="408172"/>
    <lineage>
        <taxon>unclassified sequences</taxon>
        <taxon>metagenomes</taxon>
        <taxon>ecological metagenomes</taxon>
    </lineage>
</organism>
<dbReference type="AlphaFoldDB" id="A0A381XKK7"/>
<evidence type="ECO:0000259" key="1">
    <source>
        <dbReference type="Pfam" id="PF00561"/>
    </source>
</evidence>
<dbReference type="PANTHER" id="PTHR43798:SF33">
    <property type="entry name" value="HYDROLASE, PUTATIVE (AFU_ORTHOLOGUE AFUA_2G14860)-RELATED"/>
    <property type="match status" value="1"/>
</dbReference>
<proteinExistence type="predicted"/>
<feature type="domain" description="AB hydrolase-1" evidence="1">
    <location>
        <begin position="93"/>
        <end position="182"/>
    </location>
</feature>
<dbReference type="Pfam" id="PF00561">
    <property type="entry name" value="Abhydrolase_1"/>
    <property type="match status" value="1"/>
</dbReference>
<dbReference type="GO" id="GO:0047372">
    <property type="term" value="F:monoacylglycerol lipase activity"/>
    <property type="evidence" value="ECO:0007669"/>
    <property type="project" value="TreeGrafter"/>
</dbReference>
<dbReference type="GO" id="GO:0046464">
    <property type="term" value="P:acylglycerol catabolic process"/>
    <property type="evidence" value="ECO:0007669"/>
    <property type="project" value="TreeGrafter"/>
</dbReference>
<dbReference type="PRINTS" id="PR00111">
    <property type="entry name" value="ABHYDROLASE"/>
</dbReference>
<dbReference type="InterPro" id="IPR000073">
    <property type="entry name" value="AB_hydrolase_1"/>
</dbReference>
<dbReference type="InterPro" id="IPR000639">
    <property type="entry name" value="Epox_hydrolase-like"/>
</dbReference>
<gene>
    <name evidence="2" type="ORF">METZ01_LOCUS118083</name>
</gene>
<reference evidence="2" key="1">
    <citation type="submission" date="2018-05" db="EMBL/GenBank/DDBJ databases">
        <authorList>
            <person name="Lanie J.A."/>
            <person name="Ng W.-L."/>
            <person name="Kazmierczak K.M."/>
            <person name="Andrzejewski T.M."/>
            <person name="Davidsen T.M."/>
            <person name="Wayne K.J."/>
            <person name="Tettelin H."/>
            <person name="Glass J.I."/>
            <person name="Rusch D."/>
            <person name="Podicherti R."/>
            <person name="Tsui H.-C.T."/>
            <person name="Winkler M.E."/>
        </authorList>
    </citation>
    <scope>NUCLEOTIDE SEQUENCE</scope>
</reference>
<dbReference type="PRINTS" id="PR00412">
    <property type="entry name" value="EPOXHYDRLASE"/>
</dbReference>
<dbReference type="EMBL" id="UINC01015503">
    <property type="protein sequence ID" value="SVA65229.1"/>
    <property type="molecule type" value="Genomic_DNA"/>
</dbReference>
<dbReference type="PANTHER" id="PTHR43798">
    <property type="entry name" value="MONOACYLGLYCEROL LIPASE"/>
    <property type="match status" value="1"/>
</dbReference>
<dbReference type="InterPro" id="IPR050266">
    <property type="entry name" value="AB_hydrolase_sf"/>
</dbReference>
<dbReference type="Gene3D" id="3.40.50.1820">
    <property type="entry name" value="alpha/beta hydrolase"/>
    <property type="match status" value="1"/>
</dbReference>
<accession>A0A381XKK7</accession>
<dbReference type="GO" id="GO:0016020">
    <property type="term" value="C:membrane"/>
    <property type="evidence" value="ECO:0007669"/>
    <property type="project" value="TreeGrafter"/>
</dbReference>